<dbReference type="KEGG" id="hra:EI982_13280"/>
<keyword evidence="2" id="KW-0812">Transmembrane</keyword>
<evidence type="ECO:0000313" key="4">
    <source>
        <dbReference type="Proteomes" id="UP000428325"/>
    </source>
</evidence>
<dbReference type="EMBL" id="CP034345">
    <property type="protein sequence ID" value="QGX95696.1"/>
    <property type="molecule type" value="Genomic_DNA"/>
</dbReference>
<accession>A0A6B9F5D3</accession>
<keyword evidence="4" id="KW-1185">Reference proteome</keyword>
<name>A0A6B9F5D3_9EURY</name>
<dbReference type="GeneID" id="43370533"/>
<dbReference type="RefSeq" id="WP_157690156.1">
    <property type="nucleotide sequence ID" value="NZ_CP034345.1"/>
</dbReference>
<evidence type="ECO:0000256" key="2">
    <source>
        <dbReference type="SAM" id="Phobius"/>
    </source>
</evidence>
<keyword evidence="2" id="KW-0472">Membrane</keyword>
<reference evidence="3 4" key="1">
    <citation type="submission" date="2018-12" db="EMBL/GenBank/DDBJ databases">
        <title>Complete genome sequence of Haloplanus rallus MBLA0036.</title>
        <authorList>
            <person name="Nam Y.-d."/>
            <person name="Kang J."/>
            <person name="Chung W.-H."/>
            <person name="Park Y.S."/>
        </authorList>
    </citation>
    <scope>NUCLEOTIDE SEQUENCE [LARGE SCALE GENOMIC DNA]</scope>
    <source>
        <strain evidence="3 4">MBLA0036</strain>
    </source>
</reference>
<proteinExistence type="predicted"/>
<feature type="region of interest" description="Disordered" evidence="1">
    <location>
        <begin position="9"/>
        <end position="31"/>
    </location>
</feature>
<dbReference type="Proteomes" id="UP000428325">
    <property type="component" value="Chromosome"/>
</dbReference>
<keyword evidence="2" id="KW-1133">Transmembrane helix</keyword>
<dbReference type="AlphaFoldDB" id="A0A6B9F5D3"/>
<evidence type="ECO:0000313" key="3">
    <source>
        <dbReference type="EMBL" id="QGX95696.1"/>
    </source>
</evidence>
<evidence type="ECO:0000256" key="1">
    <source>
        <dbReference type="SAM" id="MobiDB-lite"/>
    </source>
</evidence>
<protein>
    <submittedName>
        <fullName evidence="3">Uncharacterized protein</fullName>
    </submittedName>
</protein>
<feature type="transmembrane region" description="Helical" evidence="2">
    <location>
        <begin position="60"/>
        <end position="81"/>
    </location>
</feature>
<organism evidence="3 4">
    <name type="scientific">Haloplanus rallus</name>
    <dbReference type="NCBI Taxonomy" id="1816183"/>
    <lineage>
        <taxon>Archaea</taxon>
        <taxon>Methanobacteriati</taxon>
        <taxon>Methanobacteriota</taxon>
        <taxon>Stenosarchaea group</taxon>
        <taxon>Halobacteria</taxon>
        <taxon>Halobacteriales</taxon>
        <taxon>Haloferacaceae</taxon>
        <taxon>Haloplanus</taxon>
    </lineage>
</organism>
<sequence length="112" mass="11521">MTVHVACLTGLPSSPSMTTPRRSVPRPAGRSVPHGVDVVAGEPVEHVSLGGVVGPLPSVVFHRGLLGGALLATVLFWQAVFRDPPVSPSDRRTAAIAVVRHGGPLLGLAAVR</sequence>
<gene>
    <name evidence="3" type="ORF">EI982_13280</name>
</gene>
<feature type="compositionally biased region" description="Low complexity" evidence="1">
    <location>
        <begin position="12"/>
        <end position="27"/>
    </location>
</feature>